<protein>
    <recommendedName>
        <fullName evidence="2">UPF0125 protein GCM10022394_13940</fullName>
    </recommendedName>
</protein>
<dbReference type="EMBL" id="BAABCX010000001">
    <property type="protein sequence ID" value="GAA3535553.1"/>
    <property type="molecule type" value="Genomic_DNA"/>
</dbReference>
<organism evidence="4 5">
    <name type="scientific">Zobellella aerophila</name>
    <dbReference type="NCBI Taxonomy" id="870480"/>
    <lineage>
        <taxon>Bacteria</taxon>
        <taxon>Pseudomonadati</taxon>
        <taxon>Pseudomonadota</taxon>
        <taxon>Gammaproteobacteria</taxon>
        <taxon>Aeromonadales</taxon>
        <taxon>Aeromonadaceae</taxon>
        <taxon>Zobellella</taxon>
    </lineage>
</organism>
<proteinExistence type="inferred from homology"/>
<dbReference type="HAMAP" id="MF_00460">
    <property type="entry name" value="UPF0125_RnfH"/>
    <property type="match status" value="1"/>
</dbReference>
<feature type="region of interest" description="Disordered" evidence="3">
    <location>
        <begin position="87"/>
        <end position="113"/>
    </location>
</feature>
<dbReference type="Proteomes" id="UP001500795">
    <property type="component" value="Unassembled WGS sequence"/>
</dbReference>
<accession>A0ABP6VM40</accession>
<keyword evidence="5" id="KW-1185">Reference proteome</keyword>
<dbReference type="NCBIfam" id="NF002490">
    <property type="entry name" value="PRK01777.1"/>
    <property type="match status" value="1"/>
</dbReference>
<evidence type="ECO:0000256" key="2">
    <source>
        <dbReference type="HAMAP-Rule" id="MF_00460"/>
    </source>
</evidence>
<evidence type="ECO:0000256" key="1">
    <source>
        <dbReference type="ARBA" id="ARBA00010645"/>
    </source>
</evidence>
<evidence type="ECO:0000313" key="5">
    <source>
        <dbReference type="Proteomes" id="UP001500795"/>
    </source>
</evidence>
<sequence length="113" mass="12929">MNLIRVEVVYALPYKQTVLTLKVMADETVRQIIENSGILQHYPEIDLNTNMVGIFGRQAKLEQLVQDGDRIEIYRPLLADPKDIRRRRAEQAKAEGRADKVTGGRPDPKRTKS</sequence>
<name>A0ABP6VM40_9GAMM</name>
<dbReference type="InterPro" id="IPR005346">
    <property type="entry name" value="RnfH"/>
</dbReference>
<reference evidence="5" key="1">
    <citation type="journal article" date="2019" name="Int. J. Syst. Evol. Microbiol.">
        <title>The Global Catalogue of Microorganisms (GCM) 10K type strain sequencing project: providing services to taxonomists for standard genome sequencing and annotation.</title>
        <authorList>
            <consortium name="The Broad Institute Genomics Platform"/>
            <consortium name="The Broad Institute Genome Sequencing Center for Infectious Disease"/>
            <person name="Wu L."/>
            <person name="Ma J."/>
        </authorList>
    </citation>
    <scope>NUCLEOTIDE SEQUENCE [LARGE SCALE GENOMIC DNA]</scope>
    <source>
        <strain evidence="5">JCM 17110</strain>
    </source>
</reference>
<evidence type="ECO:0000256" key="3">
    <source>
        <dbReference type="SAM" id="MobiDB-lite"/>
    </source>
</evidence>
<evidence type="ECO:0000313" key="4">
    <source>
        <dbReference type="EMBL" id="GAA3535553.1"/>
    </source>
</evidence>
<feature type="compositionally biased region" description="Basic and acidic residues" evidence="3">
    <location>
        <begin position="89"/>
        <end position="113"/>
    </location>
</feature>
<dbReference type="PANTHER" id="PTHR37483">
    <property type="entry name" value="UPF0125 PROTEIN RATB"/>
    <property type="match status" value="1"/>
</dbReference>
<dbReference type="SUPFAM" id="SSF54285">
    <property type="entry name" value="MoaD/ThiS"/>
    <property type="match status" value="1"/>
</dbReference>
<gene>
    <name evidence="4" type="ORF">GCM10022394_13940</name>
</gene>
<dbReference type="Gene3D" id="3.10.20.280">
    <property type="entry name" value="RnfH-like"/>
    <property type="match status" value="1"/>
</dbReference>
<dbReference type="PANTHER" id="PTHR37483:SF1">
    <property type="entry name" value="UPF0125 PROTEIN RATB"/>
    <property type="match status" value="1"/>
</dbReference>
<dbReference type="Pfam" id="PF03658">
    <property type="entry name" value="Ub-RnfH"/>
    <property type="match status" value="1"/>
</dbReference>
<dbReference type="InterPro" id="IPR037021">
    <property type="entry name" value="RnfH_sf"/>
</dbReference>
<dbReference type="InterPro" id="IPR016155">
    <property type="entry name" value="Mopterin_synth/thiamin_S_b"/>
</dbReference>
<comment type="caution">
    <text evidence="4">The sequence shown here is derived from an EMBL/GenBank/DDBJ whole genome shotgun (WGS) entry which is preliminary data.</text>
</comment>
<comment type="similarity">
    <text evidence="1 2">Belongs to the UPF0125 (RnfH) family.</text>
</comment>